<dbReference type="GO" id="GO:0098542">
    <property type="term" value="P:defense response to other organism"/>
    <property type="evidence" value="ECO:0007669"/>
    <property type="project" value="InterPro"/>
</dbReference>
<evidence type="ECO:0000256" key="1">
    <source>
        <dbReference type="ARBA" id="ARBA00004370"/>
    </source>
</evidence>
<dbReference type="Gramene" id="PSAT_LOCUS25944_t1">
    <property type="protein sequence ID" value="CAL5207151.1"/>
    <property type="gene ID" value="PSAT_LOCUS25944"/>
</dbReference>
<evidence type="ECO:0008006" key="6">
    <source>
        <dbReference type="Google" id="ProtNLM"/>
    </source>
</evidence>
<dbReference type="PANTHER" id="PTHR31415:SF173">
    <property type="entry name" value="PROTEIN, PUTATIVE-RELATED"/>
    <property type="match status" value="1"/>
</dbReference>
<organism evidence="4 5">
    <name type="scientific">Pisum sativum</name>
    <name type="common">Garden pea</name>
    <name type="synonym">Lathyrus oleraceus</name>
    <dbReference type="NCBI Taxonomy" id="3888"/>
    <lineage>
        <taxon>Eukaryota</taxon>
        <taxon>Viridiplantae</taxon>
        <taxon>Streptophyta</taxon>
        <taxon>Embryophyta</taxon>
        <taxon>Tracheophyta</taxon>
        <taxon>Spermatophyta</taxon>
        <taxon>Magnoliopsida</taxon>
        <taxon>eudicotyledons</taxon>
        <taxon>Gunneridae</taxon>
        <taxon>Pentapetalae</taxon>
        <taxon>rosids</taxon>
        <taxon>fabids</taxon>
        <taxon>Fabales</taxon>
        <taxon>Fabaceae</taxon>
        <taxon>Papilionoideae</taxon>
        <taxon>50 kb inversion clade</taxon>
        <taxon>NPAAA clade</taxon>
        <taxon>Hologalegina</taxon>
        <taxon>IRL clade</taxon>
        <taxon>Fabeae</taxon>
        <taxon>Lathyrus</taxon>
    </lineage>
</organism>
<dbReference type="Gramene" id="Psat06G0185000-T1">
    <property type="protein sequence ID" value="KAI5395425.1"/>
    <property type="gene ID" value="KIW84_061850"/>
</dbReference>
<name>A0A9D4W6U4_PEA</name>
<keyword evidence="2" id="KW-0472">Membrane</keyword>
<feature type="signal peptide" evidence="3">
    <location>
        <begin position="1"/>
        <end position="19"/>
    </location>
</feature>
<evidence type="ECO:0000313" key="4">
    <source>
        <dbReference type="EMBL" id="KAI5395425.1"/>
    </source>
</evidence>
<dbReference type="GO" id="GO:0009506">
    <property type="term" value="C:plasmodesma"/>
    <property type="evidence" value="ECO:0007669"/>
    <property type="project" value="TreeGrafter"/>
</dbReference>
<dbReference type="EMBL" id="JAMSHJ010000006">
    <property type="protein sequence ID" value="KAI5395425.1"/>
    <property type="molecule type" value="Genomic_DNA"/>
</dbReference>
<evidence type="ECO:0000313" key="5">
    <source>
        <dbReference type="Proteomes" id="UP001058974"/>
    </source>
</evidence>
<sequence length="176" mass="19882">MCRYILSLLVLVIASCVLGIILSYGSLWESDPPKFRVYSGRLEQFNHSKDQADLSLSINVANPNSYSRIYSQAVKAEVFYMNDSLALDNSSLDAFTVECSRRTLLKPSVLVDFGDNHIDWNRSDHGTVELRVAVSGLIKFESKNAFFRLKWKPLKVVCQPLRFESGILVQGLECIN</sequence>
<keyword evidence="3" id="KW-0732">Signal</keyword>
<protein>
    <recommendedName>
        <fullName evidence="6">Late embryogenesis abundant protein LEA-2 subgroup domain-containing protein</fullName>
    </recommendedName>
</protein>
<proteinExistence type="predicted"/>
<evidence type="ECO:0000256" key="3">
    <source>
        <dbReference type="SAM" id="SignalP"/>
    </source>
</evidence>
<dbReference type="PANTHER" id="PTHR31415">
    <property type="entry name" value="OS05G0367900 PROTEIN"/>
    <property type="match status" value="1"/>
</dbReference>
<reference evidence="4 5" key="1">
    <citation type="journal article" date="2022" name="Nat. Genet.">
        <title>Improved pea reference genome and pan-genome highlight genomic features and evolutionary characteristics.</title>
        <authorList>
            <person name="Yang T."/>
            <person name="Liu R."/>
            <person name="Luo Y."/>
            <person name="Hu S."/>
            <person name="Wang D."/>
            <person name="Wang C."/>
            <person name="Pandey M.K."/>
            <person name="Ge S."/>
            <person name="Xu Q."/>
            <person name="Li N."/>
            <person name="Li G."/>
            <person name="Huang Y."/>
            <person name="Saxena R.K."/>
            <person name="Ji Y."/>
            <person name="Li M."/>
            <person name="Yan X."/>
            <person name="He Y."/>
            <person name="Liu Y."/>
            <person name="Wang X."/>
            <person name="Xiang C."/>
            <person name="Varshney R.K."/>
            <person name="Ding H."/>
            <person name="Gao S."/>
            <person name="Zong X."/>
        </authorList>
    </citation>
    <scope>NUCLEOTIDE SEQUENCE [LARGE SCALE GENOMIC DNA]</scope>
    <source>
        <strain evidence="4 5">cv. Zhongwan 6</strain>
    </source>
</reference>
<evidence type="ECO:0000256" key="2">
    <source>
        <dbReference type="ARBA" id="ARBA00023136"/>
    </source>
</evidence>
<keyword evidence="5" id="KW-1185">Reference proteome</keyword>
<feature type="chain" id="PRO_5039095408" description="Late embryogenesis abundant protein LEA-2 subgroup domain-containing protein" evidence="3">
    <location>
        <begin position="20"/>
        <end position="176"/>
    </location>
</feature>
<dbReference type="InterPro" id="IPR044839">
    <property type="entry name" value="NDR1-like"/>
</dbReference>
<dbReference type="GO" id="GO:0005886">
    <property type="term" value="C:plasma membrane"/>
    <property type="evidence" value="ECO:0007669"/>
    <property type="project" value="TreeGrafter"/>
</dbReference>
<dbReference type="AlphaFoldDB" id="A0A9D4W6U4"/>
<comment type="caution">
    <text evidence="4">The sequence shown here is derived from an EMBL/GenBank/DDBJ whole genome shotgun (WGS) entry which is preliminary data.</text>
</comment>
<comment type="subcellular location">
    <subcellularLocation>
        <location evidence="1">Membrane</location>
    </subcellularLocation>
</comment>
<dbReference type="Proteomes" id="UP001058974">
    <property type="component" value="Chromosome 6"/>
</dbReference>
<gene>
    <name evidence="4" type="ORF">KIW84_061850</name>
</gene>
<dbReference type="PROSITE" id="PS51257">
    <property type="entry name" value="PROKAR_LIPOPROTEIN"/>
    <property type="match status" value="1"/>
</dbReference>
<accession>A0A9D4W6U4</accession>